<proteinExistence type="predicted"/>
<accession>A0A838XIU3</accession>
<dbReference type="EMBL" id="JACEOG010000001">
    <property type="protein sequence ID" value="MBA4608536.1"/>
    <property type="molecule type" value="Genomic_DNA"/>
</dbReference>
<sequence length="199" mass="21455">MSMEVLEGWRCLDPQRGRLVMVRVVHARRSRSSILCTVVVTLLGVPLLSACSAETNGVVAVSRTGSGMELLIVPCEGGRAERVTLQDVSAIDSGKVNTVGRLVRTHAPDGVVELSPSNPGAEWSGSWVDKISELQPGVPYDVGAYGDQLNTEDTTFTRADLERLAEGTWLYPDPESLDLLTASTADEVADEACEYYESL</sequence>
<organism evidence="1 2">
    <name type="scientific">Aeromicrobium phoceense</name>
    <dbReference type="NCBI Taxonomy" id="2754045"/>
    <lineage>
        <taxon>Bacteria</taxon>
        <taxon>Bacillati</taxon>
        <taxon>Actinomycetota</taxon>
        <taxon>Actinomycetes</taxon>
        <taxon>Propionibacteriales</taxon>
        <taxon>Nocardioidaceae</taxon>
        <taxon>Aeromicrobium</taxon>
    </lineage>
</organism>
<name>A0A838XIU3_9ACTN</name>
<comment type="caution">
    <text evidence="1">The sequence shown here is derived from an EMBL/GenBank/DDBJ whole genome shotgun (WGS) entry which is preliminary data.</text>
</comment>
<reference evidence="1 2" key="1">
    <citation type="submission" date="2020-07" db="EMBL/GenBank/DDBJ databases">
        <title>Draft genome and description of Aeromicrobium phoceense strain Marseille-Q0843 isolated from healthy skin swab.</title>
        <authorList>
            <person name="Boxberger M."/>
            <person name="La Scola B."/>
        </authorList>
    </citation>
    <scope>NUCLEOTIDE SEQUENCE [LARGE SCALE GENOMIC DNA]</scope>
    <source>
        <strain evidence="1 2">Marseille-Q0843</strain>
    </source>
</reference>
<protein>
    <submittedName>
        <fullName evidence="1">Uncharacterized protein</fullName>
    </submittedName>
</protein>
<dbReference type="Proteomes" id="UP000550354">
    <property type="component" value="Unassembled WGS sequence"/>
</dbReference>
<keyword evidence="2" id="KW-1185">Reference proteome</keyword>
<evidence type="ECO:0000313" key="2">
    <source>
        <dbReference type="Proteomes" id="UP000550354"/>
    </source>
</evidence>
<gene>
    <name evidence="1" type="ORF">H1W00_08630</name>
</gene>
<evidence type="ECO:0000313" key="1">
    <source>
        <dbReference type="EMBL" id="MBA4608536.1"/>
    </source>
</evidence>
<dbReference type="AlphaFoldDB" id="A0A838XIU3"/>
<dbReference type="RefSeq" id="WP_181755331.1">
    <property type="nucleotide sequence ID" value="NZ_JACEOG010000001.1"/>
</dbReference>